<protein>
    <recommendedName>
        <fullName evidence="1">RmlD-like substrate binding domain-containing protein</fullName>
    </recommendedName>
</protein>
<dbReference type="PANTHER" id="PTHR43242:SF1">
    <property type="entry name" value="NAD(P)-BINDING ROSSMANN-FOLD SUPERFAMILY PROTEIN"/>
    <property type="match status" value="1"/>
</dbReference>
<dbReference type="UniPathway" id="UPA00315">
    <property type="reaction ID" value="UER00080"/>
</dbReference>
<evidence type="ECO:0000259" key="1">
    <source>
        <dbReference type="Pfam" id="PF04321"/>
    </source>
</evidence>
<dbReference type="AlphaFoldDB" id="A0A6B2LAZ2"/>
<sequence length="301" mass="32466">MLVIGGCGELGSAIVRACSSSKYNFEAFATYHSKPPPEGEGKVRWVRLDCGDHGAVEGVLESVRPTAIIYAAVPNHGGAAGLGGAGVRKGIVDDVVFTARRSNQSNSVRFLAISTDQVFDGKSASLYSETSAKNPTNPYATYKSEMEDELLALKLPDLVICRTSLILTLDPPGKAISFVLSALKGQSQVTLYTDELRNMSWSGDLAQALLDLSFHEHSRQLKGIVHLAAGEITDRYHLALQLGQLYGMETDKVKPGLSALSGTNRPLDLSMDTTLLKQWLPQGTRLQGALQYLQQITSSKI</sequence>
<name>A0A6B2LAZ2_9EUKA</name>
<dbReference type="EMBL" id="GIBP01005254">
    <property type="protein sequence ID" value="NDV34223.1"/>
    <property type="molecule type" value="Transcribed_RNA"/>
</dbReference>
<dbReference type="Pfam" id="PF04321">
    <property type="entry name" value="RmlD_sub_bind"/>
    <property type="match status" value="1"/>
</dbReference>
<reference evidence="2" key="1">
    <citation type="journal article" date="2020" name="J. Eukaryot. Microbiol.">
        <title>De novo Sequencing, Assembly and Annotation of the Transcriptome for the Free-Living Testate Amoeba Arcella intermedia.</title>
        <authorList>
            <person name="Ribeiro G.M."/>
            <person name="Porfirio-Sousa A.L."/>
            <person name="Maurer-Alcala X.X."/>
            <person name="Katz L.A."/>
            <person name="Lahr D.J.G."/>
        </authorList>
    </citation>
    <scope>NUCLEOTIDE SEQUENCE</scope>
</reference>
<evidence type="ECO:0000313" key="2">
    <source>
        <dbReference type="EMBL" id="NDV34223.1"/>
    </source>
</evidence>
<dbReference type="InterPro" id="IPR036291">
    <property type="entry name" value="NAD(P)-bd_dom_sf"/>
</dbReference>
<dbReference type="SUPFAM" id="SSF51735">
    <property type="entry name" value="NAD(P)-binding Rossmann-fold domains"/>
    <property type="match status" value="1"/>
</dbReference>
<dbReference type="InterPro" id="IPR029903">
    <property type="entry name" value="RmlD-like-bd"/>
</dbReference>
<dbReference type="GO" id="GO:0006556">
    <property type="term" value="P:S-adenosylmethionine biosynthetic process"/>
    <property type="evidence" value="ECO:0007669"/>
    <property type="project" value="UniProtKB-UniPathway"/>
</dbReference>
<proteinExistence type="predicted"/>
<organism evidence="2">
    <name type="scientific">Arcella intermedia</name>
    <dbReference type="NCBI Taxonomy" id="1963864"/>
    <lineage>
        <taxon>Eukaryota</taxon>
        <taxon>Amoebozoa</taxon>
        <taxon>Tubulinea</taxon>
        <taxon>Elardia</taxon>
        <taxon>Arcellinida</taxon>
        <taxon>Sphaerothecina</taxon>
        <taxon>Arcellidae</taxon>
        <taxon>Arcella</taxon>
    </lineage>
</organism>
<dbReference type="Gene3D" id="3.40.50.720">
    <property type="entry name" value="NAD(P)-binding Rossmann-like Domain"/>
    <property type="match status" value="1"/>
</dbReference>
<accession>A0A6B2LAZ2</accession>
<feature type="domain" description="RmlD-like substrate binding" evidence="1">
    <location>
        <begin position="2"/>
        <end position="277"/>
    </location>
</feature>
<dbReference type="PANTHER" id="PTHR43242">
    <property type="entry name" value="NAD(P)-BINDING ROSSMANN-FOLD SUPERFAMILY PROTEIN"/>
    <property type="match status" value="1"/>
</dbReference>